<dbReference type="GO" id="GO:0061630">
    <property type="term" value="F:ubiquitin protein ligase activity"/>
    <property type="evidence" value="ECO:0007669"/>
    <property type="project" value="UniProtKB-EC"/>
</dbReference>
<dbReference type="Gene3D" id="3.80.10.10">
    <property type="entry name" value="Ribonuclease Inhibitor"/>
    <property type="match status" value="3"/>
</dbReference>
<keyword evidence="6" id="KW-0964">Secreted</keyword>
<feature type="compositionally biased region" description="Acidic residues" evidence="7">
    <location>
        <begin position="2072"/>
        <end position="2091"/>
    </location>
</feature>
<dbReference type="GO" id="GO:0005737">
    <property type="term" value="C:cytoplasm"/>
    <property type="evidence" value="ECO:0007669"/>
    <property type="project" value="TreeGrafter"/>
</dbReference>
<dbReference type="PANTHER" id="PTHR48051:SF1">
    <property type="entry name" value="RAS SUPPRESSOR PROTEIN 1"/>
    <property type="match status" value="1"/>
</dbReference>
<accession>A0A5E7I3S4</accession>
<dbReference type="GO" id="GO:0005576">
    <property type="term" value="C:extracellular region"/>
    <property type="evidence" value="ECO:0007669"/>
    <property type="project" value="UniProtKB-UniRule"/>
</dbReference>
<keyword evidence="4" id="KW-0677">Repeat</keyword>
<sequence>MNVIPPKPVSALPASTAQPADPGRSVKLIATQSLHGEFLETSIPQWLTNALPHRREALKAVPTALPAWYQNATPAQRKTLDDTFKASVIAQNSLDKSMAKFVDVETFARPLLIKALKGQYALEIDVDKTLLCLRRPVEMGIQRTVLASFEVLKITLLEASLHNFEADECEGTYHSSSGFVVATPAVDTFKHVDTGLTVSQFLHLCRNLDIGQQYQTYLEGFFHPGDAVAEAVLSERFIASQKAAMRAAAEQALLRNDIEAADHAMILSVIDGEMHPWMGRKQVWFQDLGLMKKRLTGCVAFVICEKYRYTDELILYIPNDPEHPLKRYTFEQMREELERLLTARDASQQTSAEPTAYQRFFSQFLPYDQRPYYFSQFRQKAADSPGDAWDVLRSPWLAFVQGFTSGSTFTTIEQIPPERTVKWEPAVDPYIAPSTVERKGRGLWAPNEDLWQYLYAQNRAKVLADARSHAVPTADVDANARDAKLAHLMQIGMLGLNLVSMFVPVLGETMMVVMAGQLLYETLEGAIEWSEGDRRAARDHLVDVAENLAQVAVMAGVGAGVRKFSAARAVPVIEQLSPVTLPNGETRLWKPDLSGYEAAVVLDAHLTPNPSGQYAVDGKTWIRQDNKVYEQVFDDSINQWRIKHPTDPAAYQPVLQSNGHGAWRHTLERPLEWDRLTLLRRMGHICEPLSDTELLNAMDISGVSDDMLRKMHLDHGVPPPELIQAMRLLKTDAQAAQVIEQLEGGAPVDDKYLYALPLVTDMPRWPANRVLEVFEGTQLTGRSVKYGGGYRVRGVGVKAPIRISRADVLSGNLPQLVLGGLDESEIVHLLGGEGARVREARPAELAKQIAAYAQTRQSAIYDSIYQGTEPVADQVRQLQNACPGLSESAAQQVLAQARPDELQRLGSTRPIPLRMLEEARWYARRSRQVRAYAGLRSENIASADSRRLALHTLERLPGWPDNLRLEIREGSDSGPLLESIGSQTAFERKYLIKSGQQFQAFNDRGETLNSLPRHGDNFYASLMHALPDHARRALGVPEVSQSAELQKKIIAHADQHHGMAAALLEQPAQWMRPPVRVNEALIGYPASGRAGWLERNLVADLRDLYPGLTDQQASGLILEQVRAGRNNREIFRWLQSRREEWQQLEATLDEWAGTNAMAPWEPSGTVQNLLVAQALKTSWRNALLVDEVPNADQLRLVTYDALPALTADFSHVRKLSLRGDGITDGNADAFLALFPGLEKLSLGERESYFDLGMHQQSLSSLPASLARMPALKTLKLRTSAPAMATDFPQRVKMLTSLEALELDFQGFIDENPPALELAALKHLKRLKIEAPGMTQWPAFVQALPELQRLDLFRTSIASIPPALYTGHEKLWAGLSLNWSNFSHEAFKPAFEYVKNYSGSMGHLMDLNLMVRQYCLGELKFLTGEGRFLDPLPEHIMTVWNTPETRLKAIELLRLEHAGIFRRFYQPTTSDGLRGAAREPRWQSPPNSAVVRELEENWRASVRKRYRLLDLGDDSLVFELSDTDGLNHGAAISELVPLPAGTFSHVQTLRLDRLNVPAGQIQAFLQAFSGVRTLQITGCGLTDLPVKPADFAQLTRLDLSSNQITSTGEIQSQFAELKALEFLNLRRNRLTALDVTAMPKLEVLDLSGNSLQTWPAGAENLSGLKWLDLRDNSLDSLPERVLAIDSVLLKSHLTGNPFSAEAEAALTTARGRIEASNGLPRGALKSYESQPAGYLVAATTSVPGTAFSRIHEFLLPLRTASSAAEGSAGLVRRLRELNPDLSQEQAQHCIARLGGAGLDEAQIDARIKDWRESDEALTRQLNGWIFKPAAARVSTQDRVFTAMRIRDCWVDGLTRHTEEAGRKLDLSGLHIVELPPLSNAFTQVRTLDLTSVGFSLQSLNDFCSAFPELTTLVLNSNNLEGLPEAVGTLHRLEHLELRINYFAEAPGVLQQMGNRLRSLDLSHNQLSQFNASALTRIERLNLSLNSISHWPDGVQALEHLQTLNLLGNRISLFPDTLLDGNHERLVAGTDLRGNRLPLESLEQLRDYSAANANRGVMGYSFASLERAITEYEATSESEPDTPFDSDSSDSDDSNAGGAGRVDRHEAVEADEIIANPQQDADEQAMNTWLNYTRTQTRETRQALWLQLAREPNHEAFFHLLSMLRDTADFSVSGADLTQRVWRVIEAASENTELRELLFFNSATHGTCPDGRILSFSELETRVYEYTALRDIPRHLPDQRGMALVELTRRLFRLERVDRLAEAAGRFQDRAEIRLQYRIGMTRGWPDGLELPAQPDHMLYRTPIEGQLLSEARASVLADEASDLFLEDLIARDYWIRYMRDRHAAIFDELERSATHRQEEVEDAHPDKWNDEDSRRLYVEAMSQLEIELAQARTDKLKELSRQELVNLARVAAGDSQTRPASPQPGPSSRRD</sequence>
<evidence type="ECO:0000256" key="1">
    <source>
        <dbReference type="ARBA" id="ARBA00000900"/>
    </source>
</evidence>
<dbReference type="SMART" id="SM00369">
    <property type="entry name" value="LRR_TYP"/>
    <property type="match status" value="8"/>
</dbReference>
<feature type="region of interest" description="Disordered" evidence="7">
    <location>
        <begin position="2407"/>
        <end position="2430"/>
    </location>
</feature>
<evidence type="ECO:0000256" key="5">
    <source>
        <dbReference type="ARBA" id="ARBA00023026"/>
    </source>
</evidence>
<comment type="PTM">
    <text evidence="6">Ubiquitinated in the presence of host E1 ubiquitin-activating enzyme, E2 ubiquitin-conjugating enzyme and ubiquitin.</text>
</comment>
<keyword evidence="6" id="KW-0808">Transferase</keyword>
<gene>
    <name evidence="9" type="ORF">PS847_01325</name>
</gene>
<evidence type="ECO:0000256" key="2">
    <source>
        <dbReference type="ARBA" id="ARBA00012483"/>
    </source>
</evidence>
<evidence type="ECO:0000256" key="6">
    <source>
        <dbReference type="PROSITE-ProRule" id="PRU01398"/>
    </source>
</evidence>
<dbReference type="InterPro" id="IPR003591">
    <property type="entry name" value="Leu-rich_rpt_typical-subtyp"/>
</dbReference>
<feature type="domain" description="NEL" evidence="8">
    <location>
        <begin position="2119"/>
        <end position="2418"/>
    </location>
</feature>
<dbReference type="InterPro" id="IPR029487">
    <property type="entry name" value="NEL_dom"/>
</dbReference>
<dbReference type="PANTHER" id="PTHR48051">
    <property type="match status" value="1"/>
</dbReference>
<evidence type="ECO:0000256" key="7">
    <source>
        <dbReference type="SAM" id="MobiDB-lite"/>
    </source>
</evidence>
<dbReference type="InterPro" id="IPR050216">
    <property type="entry name" value="LRR_domain-containing"/>
</dbReference>
<dbReference type="SUPFAM" id="SSF52058">
    <property type="entry name" value="L domain-like"/>
    <property type="match status" value="2"/>
</dbReference>
<proteinExistence type="inferred from homology"/>
<feature type="active site" description="Glycyl thioester intermediate" evidence="6">
    <location>
        <position position="2206"/>
    </location>
</feature>
<organism evidence="9 10">
    <name type="scientific">Pseudomonas fluorescens</name>
    <dbReference type="NCBI Taxonomy" id="294"/>
    <lineage>
        <taxon>Bacteria</taxon>
        <taxon>Pseudomonadati</taxon>
        <taxon>Pseudomonadota</taxon>
        <taxon>Gammaproteobacteria</taxon>
        <taxon>Pseudomonadales</taxon>
        <taxon>Pseudomonadaceae</taxon>
        <taxon>Pseudomonas</taxon>
    </lineage>
</organism>
<dbReference type="PROSITE" id="PS52053">
    <property type="entry name" value="NEL"/>
    <property type="match status" value="1"/>
</dbReference>
<keyword evidence="3" id="KW-0433">Leucine-rich repeat</keyword>
<evidence type="ECO:0000256" key="4">
    <source>
        <dbReference type="ARBA" id="ARBA00022737"/>
    </source>
</evidence>
<evidence type="ECO:0000259" key="8">
    <source>
        <dbReference type="PROSITE" id="PS52053"/>
    </source>
</evidence>
<evidence type="ECO:0000313" key="10">
    <source>
        <dbReference type="Proteomes" id="UP000326067"/>
    </source>
</evidence>
<dbReference type="EC" id="2.3.2.27" evidence="2"/>
<protein>
    <recommendedName>
        <fullName evidence="2">RING-type E3 ubiquitin transferase</fullName>
        <ecNumber evidence="2">2.3.2.27</ecNumber>
    </recommendedName>
</protein>
<keyword evidence="5" id="KW-0843">Virulence</keyword>
<dbReference type="Pfam" id="PF14496">
    <property type="entry name" value="NEL"/>
    <property type="match status" value="1"/>
</dbReference>
<comment type="catalytic activity">
    <reaction evidence="1">
        <text>S-ubiquitinyl-[E2 ubiquitin-conjugating enzyme]-L-cysteine + [acceptor protein]-L-lysine = [E2 ubiquitin-conjugating enzyme]-L-cysteine + N(6)-ubiquitinyl-[acceptor protein]-L-lysine.</text>
        <dbReference type="EC" id="2.3.2.27"/>
    </reaction>
</comment>
<dbReference type="SMART" id="SM00364">
    <property type="entry name" value="LRR_BAC"/>
    <property type="match status" value="5"/>
</dbReference>
<keyword evidence="6" id="KW-0832">Ubl conjugation</keyword>
<dbReference type="GO" id="GO:0016567">
    <property type="term" value="P:protein ubiquitination"/>
    <property type="evidence" value="ECO:0007669"/>
    <property type="project" value="InterPro"/>
</dbReference>
<reference evidence="9 10" key="1">
    <citation type="submission" date="2019-09" db="EMBL/GenBank/DDBJ databases">
        <authorList>
            <person name="Chandra G."/>
            <person name="Truman W A."/>
        </authorList>
    </citation>
    <scope>NUCLEOTIDE SEQUENCE [LARGE SCALE GENOMIC DNA]</scope>
    <source>
        <strain evidence="9">PS847</strain>
    </source>
</reference>
<dbReference type="InterPro" id="IPR032675">
    <property type="entry name" value="LRR_dom_sf"/>
</dbReference>
<dbReference type="InterPro" id="IPR046673">
    <property type="entry name" value="ToxA_N"/>
</dbReference>
<dbReference type="Gene3D" id="1.20.58.360">
    <property type="entry name" value="Shigella T3SS effector IpaH defines"/>
    <property type="match status" value="1"/>
</dbReference>
<dbReference type="Pfam" id="PF13855">
    <property type="entry name" value="LRR_8"/>
    <property type="match status" value="1"/>
</dbReference>
<name>A0A5E7I3S4_PSEFL</name>
<dbReference type="PROSITE" id="PS51450">
    <property type="entry name" value="LRR"/>
    <property type="match status" value="3"/>
</dbReference>
<dbReference type="Proteomes" id="UP000326067">
    <property type="component" value="Unassembled WGS sequence"/>
</dbReference>
<feature type="region of interest" description="Disordered" evidence="7">
    <location>
        <begin position="1"/>
        <end position="21"/>
    </location>
</feature>
<dbReference type="Pfam" id="PF20178">
    <property type="entry name" value="ToxA_N"/>
    <property type="match status" value="1"/>
</dbReference>
<evidence type="ECO:0000256" key="3">
    <source>
        <dbReference type="ARBA" id="ARBA00022614"/>
    </source>
</evidence>
<evidence type="ECO:0000313" key="9">
    <source>
        <dbReference type="EMBL" id="VVO71361.1"/>
    </source>
</evidence>
<keyword evidence="6" id="KW-1035">Host cytoplasm</keyword>
<keyword evidence="6" id="KW-0833">Ubl conjugation pathway</keyword>
<dbReference type="EMBL" id="CABVIC010000001">
    <property type="protein sequence ID" value="VVO71361.1"/>
    <property type="molecule type" value="Genomic_DNA"/>
</dbReference>
<dbReference type="InterPro" id="IPR001611">
    <property type="entry name" value="Leu-rich_rpt"/>
</dbReference>
<comment type="similarity">
    <text evidence="6">Belongs to the LRR-containing bacterial E3 ligase family.</text>
</comment>
<feature type="region of interest" description="Disordered" evidence="7">
    <location>
        <begin position="2070"/>
        <end position="2099"/>
    </location>
</feature>